<protein>
    <recommendedName>
        <fullName evidence="12">ATP synthase complex subunit 8</fullName>
    </recommendedName>
</protein>
<evidence type="ECO:0000256" key="8">
    <source>
        <dbReference type="ARBA" id="ARBA00022989"/>
    </source>
</evidence>
<evidence type="ECO:0000256" key="6">
    <source>
        <dbReference type="ARBA" id="ARBA00022692"/>
    </source>
</evidence>
<keyword evidence="10 12" id="KW-0496">Mitochondrion</keyword>
<dbReference type="AlphaFoldDB" id="A0A126TG55"/>
<evidence type="ECO:0000256" key="5">
    <source>
        <dbReference type="ARBA" id="ARBA00022547"/>
    </source>
</evidence>
<evidence type="ECO:0000256" key="12">
    <source>
        <dbReference type="RuleBase" id="RU003661"/>
    </source>
</evidence>
<evidence type="ECO:0000256" key="7">
    <source>
        <dbReference type="ARBA" id="ARBA00022781"/>
    </source>
</evidence>
<keyword evidence="4 12" id="KW-0813">Transport</keyword>
<evidence type="ECO:0000256" key="9">
    <source>
        <dbReference type="ARBA" id="ARBA00023065"/>
    </source>
</evidence>
<evidence type="ECO:0000256" key="3">
    <source>
        <dbReference type="ARBA" id="ARBA00011291"/>
    </source>
</evidence>
<feature type="transmembrane region" description="Helical" evidence="13">
    <location>
        <begin position="12"/>
        <end position="34"/>
    </location>
</feature>
<keyword evidence="5 12" id="KW-0138">CF(0)</keyword>
<organism evidence="14">
    <name type="scientific">Staphylinidae sp. BMNH 1274661</name>
    <dbReference type="NCBI Taxonomy" id="1796588"/>
    <lineage>
        <taxon>Eukaryota</taxon>
        <taxon>Metazoa</taxon>
        <taxon>Ecdysozoa</taxon>
        <taxon>Arthropoda</taxon>
        <taxon>Hexapoda</taxon>
        <taxon>Insecta</taxon>
        <taxon>Pterygota</taxon>
        <taxon>Neoptera</taxon>
        <taxon>Endopterygota</taxon>
        <taxon>Coleoptera</taxon>
        <taxon>Polyphaga</taxon>
        <taxon>Staphyliniformia</taxon>
        <taxon>Staphylinidae</taxon>
    </lineage>
</organism>
<reference evidence="14" key="1">
    <citation type="submission" date="2015-09" db="EMBL/GenBank/DDBJ databases">
        <title>Capturing the unknown biodiversity of arthropods in tropical forests using metagenomics.</title>
        <authorList>
            <person name="Andujar C."/>
            <person name="Creedy T.J."/>
            <person name="Garner B."/>
            <person name="Canty R."/>
            <person name="Warner H.B."/>
            <person name="Lipecki J."/>
            <person name="Crampton-Platt A."/>
            <person name="Gabrielli M."/>
            <person name="Croydon-Veleslavov I.A."/>
            <person name="Lim J.L."/>
            <person name="Linard B."/>
            <person name="Vogler A."/>
        </authorList>
    </citation>
    <scope>NUCLEOTIDE SEQUENCE</scope>
</reference>
<dbReference type="GO" id="GO:0015986">
    <property type="term" value="P:proton motive force-driven ATP synthesis"/>
    <property type="evidence" value="ECO:0007669"/>
    <property type="project" value="InterPro"/>
</dbReference>
<evidence type="ECO:0000313" key="14">
    <source>
        <dbReference type="EMBL" id="AML26499.1"/>
    </source>
</evidence>
<keyword evidence="11 13" id="KW-0472">Membrane</keyword>
<dbReference type="InterPro" id="IPR001421">
    <property type="entry name" value="ATP8_metazoa"/>
</dbReference>
<evidence type="ECO:0000256" key="13">
    <source>
        <dbReference type="SAM" id="Phobius"/>
    </source>
</evidence>
<evidence type="ECO:0000256" key="10">
    <source>
        <dbReference type="ARBA" id="ARBA00023128"/>
    </source>
</evidence>
<evidence type="ECO:0000256" key="11">
    <source>
        <dbReference type="ARBA" id="ARBA00023136"/>
    </source>
</evidence>
<keyword evidence="9 12" id="KW-0406">Ion transport</keyword>
<keyword evidence="6 12" id="KW-0812">Transmembrane</keyword>
<gene>
    <name evidence="14" type="primary">ATP8</name>
</gene>
<comment type="similarity">
    <text evidence="2 12">Belongs to the ATPase protein 8 family.</text>
</comment>
<geneLocation type="mitochondrion" evidence="14"/>
<keyword evidence="7 12" id="KW-0375">Hydrogen ion transport</keyword>
<keyword evidence="8 13" id="KW-1133">Transmembrane helix</keyword>
<dbReference type="GO" id="GO:0045259">
    <property type="term" value="C:proton-transporting ATP synthase complex"/>
    <property type="evidence" value="ECO:0007669"/>
    <property type="project" value="UniProtKB-KW"/>
</dbReference>
<evidence type="ECO:0000256" key="2">
    <source>
        <dbReference type="ARBA" id="ARBA00008892"/>
    </source>
</evidence>
<comment type="subcellular location">
    <subcellularLocation>
        <location evidence="1 12">Mitochondrion membrane</location>
        <topology evidence="1 12">Single-pass membrane protein</topology>
    </subcellularLocation>
</comment>
<dbReference type="EMBL" id="KT696239">
    <property type="protein sequence ID" value="AML26499.1"/>
    <property type="molecule type" value="Genomic_DNA"/>
</dbReference>
<accession>A0A126TG55</accession>
<dbReference type="GO" id="GO:0015078">
    <property type="term" value="F:proton transmembrane transporter activity"/>
    <property type="evidence" value="ECO:0007669"/>
    <property type="project" value="InterPro"/>
</dbReference>
<name>A0A126TG55_9COLE</name>
<evidence type="ECO:0000256" key="1">
    <source>
        <dbReference type="ARBA" id="ARBA00004304"/>
    </source>
</evidence>
<evidence type="ECO:0000256" key="4">
    <source>
        <dbReference type="ARBA" id="ARBA00022448"/>
    </source>
</evidence>
<comment type="subunit">
    <text evidence="3">F-type ATPases have 2 components, CF(1) - the catalytic core - and CF(0) - the membrane proton channel.</text>
</comment>
<dbReference type="Pfam" id="PF00895">
    <property type="entry name" value="ATP-synt_8"/>
    <property type="match status" value="1"/>
</dbReference>
<dbReference type="GO" id="GO:0031966">
    <property type="term" value="C:mitochondrial membrane"/>
    <property type="evidence" value="ECO:0007669"/>
    <property type="project" value="UniProtKB-SubCell"/>
</dbReference>
<proteinExistence type="inferred from homology"/>
<sequence>MPQMAPMNWLMLFFMFIMVFIMFNILNYYCFLYTPKTSSIKKKMISINWKW</sequence>